<dbReference type="Proteomes" id="UP000592820">
    <property type="component" value="Unassembled WGS sequence"/>
</dbReference>
<gene>
    <name evidence="1" type="ORF">HDG41_005781</name>
</gene>
<dbReference type="AlphaFoldDB" id="A0A7W8LDG1"/>
<proteinExistence type="predicted"/>
<protein>
    <submittedName>
        <fullName evidence="1">Uncharacterized protein</fullName>
    </submittedName>
</protein>
<dbReference type="EMBL" id="JACHDE010000015">
    <property type="protein sequence ID" value="MBB5403691.1"/>
    <property type="molecule type" value="Genomic_DNA"/>
</dbReference>
<sequence length="103" mass="12116">MTVEFNQFGQKLLFLDRIWIICSTWDLFADGQSVDNCPTLELFDIERRVVLRILKSTAGYRLSFEDSRTDLDGMVSEVTILAPLDHDEFAVFAREFADFDRWW</sequence>
<dbReference type="RefSeq" id="WP_184227902.1">
    <property type="nucleotide sequence ID" value="NZ_JACHDE010000015.1"/>
</dbReference>
<evidence type="ECO:0000313" key="2">
    <source>
        <dbReference type="Proteomes" id="UP000592820"/>
    </source>
</evidence>
<accession>A0A7W8LDG1</accession>
<reference evidence="1 2" key="1">
    <citation type="submission" date="2020-08" db="EMBL/GenBank/DDBJ databases">
        <title>Genomic Encyclopedia of Type Strains, Phase IV (KMG-V): Genome sequencing to study the core and pangenomes of soil and plant-associated prokaryotes.</title>
        <authorList>
            <person name="Whitman W."/>
        </authorList>
    </citation>
    <scope>NUCLEOTIDE SEQUENCE [LARGE SCALE GENOMIC DNA]</scope>
    <source>
        <strain evidence="1 2">JPY162</strain>
    </source>
</reference>
<organism evidence="1 2">
    <name type="scientific">Paraburkholderia youngii</name>
    <dbReference type="NCBI Taxonomy" id="2782701"/>
    <lineage>
        <taxon>Bacteria</taxon>
        <taxon>Pseudomonadati</taxon>
        <taxon>Pseudomonadota</taxon>
        <taxon>Betaproteobacteria</taxon>
        <taxon>Burkholderiales</taxon>
        <taxon>Burkholderiaceae</taxon>
        <taxon>Paraburkholderia</taxon>
    </lineage>
</organism>
<evidence type="ECO:0000313" key="1">
    <source>
        <dbReference type="EMBL" id="MBB5403691.1"/>
    </source>
</evidence>
<name>A0A7W8LDG1_9BURK</name>
<comment type="caution">
    <text evidence="1">The sequence shown here is derived from an EMBL/GenBank/DDBJ whole genome shotgun (WGS) entry which is preliminary data.</text>
</comment>